<feature type="region of interest" description="Disordered" evidence="12">
    <location>
        <begin position="100"/>
        <end position="120"/>
    </location>
</feature>
<dbReference type="GO" id="GO:0030688">
    <property type="term" value="C:preribosome, small subunit precursor"/>
    <property type="evidence" value="ECO:0007669"/>
    <property type="project" value="TreeGrafter"/>
</dbReference>
<keyword evidence="15" id="KW-1185">Reference proteome</keyword>
<evidence type="ECO:0000256" key="6">
    <source>
        <dbReference type="ARBA" id="ARBA00022723"/>
    </source>
</evidence>
<dbReference type="InterPro" id="IPR039907">
    <property type="entry name" value="NOB1"/>
</dbReference>
<gene>
    <name evidence="14" type="ORF">BSL78_16081</name>
</gene>
<keyword evidence="7" id="KW-0863">Zinc-finger</keyword>
<dbReference type="PANTHER" id="PTHR12814">
    <property type="entry name" value="RNA-BINDING PROTEIN NOB1"/>
    <property type="match status" value="1"/>
</dbReference>
<feature type="compositionally biased region" description="Basic and acidic residues" evidence="12">
    <location>
        <begin position="199"/>
        <end position="235"/>
    </location>
</feature>
<evidence type="ECO:0000256" key="10">
    <source>
        <dbReference type="ARBA" id="ARBA00023242"/>
    </source>
</evidence>
<keyword evidence="8" id="KW-0378">Hydrolase</keyword>
<keyword evidence="4" id="KW-0597">Phosphoprotein</keyword>
<evidence type="ECO:0000313" key="14">
    <source>
        <dbReference type="EMBL" id="PIK47057.1"/>
    </source>
</evidence>
<feature type="region of interest" description="Disordered" evidence="12">
    <location>
        <begin position="132"/>
        <end position="273"/>
    </location>
</feature>
<reference evidence="14 15" key="1">
    <citation type="journal article" date="2017" name="PLoS Biol.">
        <title>The sea cucumber genome provides insights into morphological evolution and visceral regeneration.</title>
        <authorList>
            <person name="Zhang X."/>
            <person name="Sun L."/>
            <person name="Yuan J."/>
            <person name="Sun Y."/>
            <person name="Gao Y."/>
            <person name="Zhang L."/>
            <person name="Li S."/>
            <person name="Dai H."/>
            <person name="Hamel J.F."/>
            <person name="Liu C."/>
            <person name="Yu Y."/>
            <person name="Liu S."/>
            <person name="Lin W."/>
            <person name="Guo K."/>
            <person name="Jin S."/>
            <person name="Xu P."/>
            <person name="Storey K.B."/>
            <person name="Huan P."/>
            <person name="Zhang T."/>
            <person name="Zhou Y."/>
            <person name="Zhang J."/>
            <person name="Lin C."/>
            <person name="Li X."/>
            <person name="Xing L."/>
            <person name="Huo D."/>
            <person name="Sun M."/>
            <person name="Wang L."/>
            <person name="Mercier A."/>
            <person name="Li F."/>
            <person name="Yang H."/>
            <person name="Xiang J."/>
        </authorList>
    </citation>
    <scope>NUCLEOTIDE SEQUENCE [LARGE SCALE GENOMIC DNA]</scope>
    <source>
        <strain evidence="14">Shaxun</strain>
        <tissue evidence="14">Muscle</tissue>
    </source>
</reference>
<dbReference type="AlphaFoldDB" id="A0A2G8KGD0"/>
<comment type="function">
    <text evidence="11">May play a role in mRNA degradation. Endonuclease required for processing of 20S pre-rRNA precursor and biogenesis of 40S ribosomal subunits.</text>
</comment>
<comment type="subcellular location">
    <subcellularLocation>
        <location evidence="1">Nucleus</location>
    </subcellularLocation>
</comment>
<feature type="domain" description="Ribonuclease PIN" evidence="13">
    <location>
        <begin position="9"/>
        <end position="95"/>
    </location>
</feature>
<evidence type="ECO:0000256" key="3">
    <source>
        <dbReference type="ARBA" id="ARBA00018439"/>
    </source>
</evidence>
<feature type="compositionally biased region" description="Basic and acidic residues" evidence="12">
    <location>
        <begin position="100"/>
        <end position="110"/>
    </location>
</feature>
<keyword evidence="10" id="KW-0539">Nucleus</keyword>
<evidence type="ECO:0000259" key="13">
    <source>
        <dbReference type="Pfam" id="PF17146"/>
    </source>
</evidence>
<dbReference type="GO" id="GO:0005634">
    <property type="term" value="C:nucleus"/>
    <property type="evidence" value="ECO:0007669"/>
    <property type="project" value="UniProtKB-SubCell"/>
</dbReference>
<evidence type="ECO:0000256" key="9">
    <source>
        <dbReference type="ARBA" id="ARBA00022833"/>
    </source>
</evidence>
<organism evidence="14 15">
    <name type="scientific">Stichopus japonicus</name>
    <name type="common">Sea cucumber</name>
    <dbReference type="NCBI Taxonomy" id="307972"/>
    <lineage>
        <taxon>Eukaryota</taxon>
        <taxon>Metazoa</taxon>
        <taxon>Echinodermata</taxon>
        <taxon>Eleutherozoa</taxon>
        <taxon>Echinozoa</taxon>
        <taxon>Holothuroidea</taxon>
        <taxon>Aspidochirotacea</taxon>
        <taxon>Aspidochirotida</taxon>
        <taxon>Stichopodidae</taxon>
        <taxon>Apostichopus</taxon>
    </lineage>
</organism>
<dbReference type="FunFam" id="3.40.50.1010:FF:000018">
    <property type="entry name" value="RNA-binding protein NOB1"/>
    <property type="match status" value="1"/>
</dbReference>
<keyword evidence="6" id="KW-0479">Metal-binding</keyword>
<dbReference type="STRING" id="307972.A0A2G8KGD0"/>
<feature type="compositionally biased region" description="Basic and acidic residues" evidence="12">
    <location>
        <begin position="174"/>
        <end position="184"/>
    </location>
</feature>
<dbReference type="GO" id="GO:0030490">
    <property type="term" value="P:maturation of SSU-rRNA"/>
    <property type="evidence" value="ECO:0007669"/>
    <property type="project" value="TreeGrafter"/>
</dbReference>
<comment type="caution">
    <text evidence="14">The sequence shown here is derived from an EMBL/GenBank/DDBJ whole genome shotgun (WGS) entry which is preliminary data.</text>
</comment>
<dbReference type="InterPro" id="IPR033411">
    <property type="entry name" value="Ribonuclease_PIN"/>
</dbReference>
<evidence type="ECO:0000256" key="1">
    <source>
        <dbReference type="ARBA" id="ARBA00004123"/>
    </source>
</evidence>
<evidence type="ECO:0000256" key="11">
    <source>
        <dbReference type="ARBA" id="ARBA00045628"/>
    </source>
</evidence>
<protein>
    <recommendedName>
        <fullName evidence="3">RNA-binding protein NOB1</fullName>
    </recommendedName>
</protein>
<dbReference type="EMBL" id="MRZV01000605">
    <property type="protein sequence ID" value="PIK47057.1"/>
    <property type="molecule type" value="Genomic_DNA"/>
</dbReference>
<evidence type="ECO:0000256" key="12">
    <source>
        <dbReference type="SAM" id="MobiDB-lite"/>
    </source>
</evidence>
<evidence type="ECO:0000256" key="4">
    <source>
        <dbReference type="ARBA" id="ARBA00022553"/>
    </source>
</evidence>
<evidence type="ECO:0000313" key="15">
    <source>
        <dbReference type="Proteomes" id="UP000230750"/>
    </source>
</evidence>
<dbReference type="GO" id="GO:0004521">
    <property type="term" value="F:RNA endonuclease activity"/>
    <property type="evidence" value="ECO:0007669"/>
    <property type="project" value="TreeGrafter"/>
</dbReference>
<feature type="compositionally biased region" description="Acidic residues" evidence="12">
    <location>
        <begin position="237"/>
        <end position="266"/>
    </location>
</feature>
<dbReference type="Gene3D" id="3.40.50.1010">
    <property type="entry name" value="5'-nuclease"/>
    <property type="match status" value="1"/>
</dbReference>
<dbReference type="GO" id="GO:0016787">
    <property type="term" value="F:hydrolase activity"/>
    <property type="evidence" value="ECO:0007669"/>
    <property type="project" value="UniProtKB-KW"/>
</dbReference>
<dbReference type="GO" id="GO:0008270">
    <property type="term" value="F:zinc ion binding"/>
    <property type="evidence" value="ECO:0007669"/>
    <property type="project" value="UniProtKB-KW"/>
</dbReference>
<comment type="similarity">
    <text evidence="2">Belongs to the NOB1 family.</text>
</comment>
<name>A0A2G8KGD0_STIJA</name>
<keyword evidence="9" id="KW-0862">Zinc</keyword>
<keyword evidence="5" id="KW-0540">Nuclease</keyword>
<dbReference type="OrthoDB" id="446759at2759"/>
<evidence type="ECO:0000256" key="8">
    <source>
        <dbReference type="ARBA" id="ARBA00022801"/>
    </source>
</evidence>
<dbReference type="Proteomes" id="UP000230750">
    <property type="component" value="Unassembled WGS sequence"/>
</dbReference>
<dbReference type="PANTHER" id="PTHR12814:SF2">
    <property type="entry name" value="RNA-BINDING PROTEIN NOB1"/>
    <property type="match status" value="1"/>
</dbReference>
<evidence type="ECO:0000256" key="5">
    <source>
        <dbReference type="ARBA" id="ARBA00022722"/>
    </source>
</evidence>
<proteinExistence type="inferred from homology"/>
<dbReference type="Pfam" id="PF17146">
    <property type="entry name" value="PIN_6"/>
    <property type="match status" value="1"/>
</dbReference>
<accession>A0A2G8KGD0</accession>
<dbReference type="CDD" id="cd09876">
    <property type="entry name" value="PIN_Nob1-like"/>
    <property type="match status" value="1"/>
</dbReference>
<evidence type="ECO:0000256" key="7">
    <source>
        <dbReference type="ARBA" id="ARBA00022771"/>
    </source>
</evidence>
<evidence type="ECO:0000256" key="2">
    <source>
        <dbReference type="ARBA" id="ARBA00005858"/>
    </source>
</evidence>
<sequence length="291" mass="32951">MEREKVETVVVDAVAFFKNIQLQNFAKNVFTVRSVVNEIRDVKTRERLAVLPYDLRFREPSTESIQFVSDFARKTGDYGSLSPVDIQVMALAHQMTKERIGTEPPERLPENKVTFTSNRKPLEKTTDIVGFYLPHQNDSSDKVTEESSSNGDVPLNLAEVNLDEDNKQTTQADINEKENLENSKNKGLTSNQTVEEQTETVKQDSEKKEREERLEDGKSVTEEENRTPSEEHQEEGSSSEEEAAGSGDSDGEAVEDKEEEGEDDEVGWITPQNIQKAKLNMGRKFMIPCKM</sequence>